<organism evidence="2 3">
    <name type="scientific">Microbacterium pseudoresistens</name>
    <dbReference type="NCBI Taxonomy" id="640634"/>
    <lineage>
        <taxon>Bacteria</taxon>
        <taxon>Bacillati</taxon>
        <taxon>Actinomycetota</taxon>
        <taxon>Actinomycetes</taxon>
        <taxon>Micrococcales</taxon>
        <taxon>Microbacteriaceae</taxon>
        <taxon>Microbacterium</taxon>
    </lineage>
</organism>
<feature type="transmembrane region" description="Helical" evidence="1">
    <location>
        <begin position="131"/>
        <end position="159"/>
    </location>
</feature>
<keyword evidence="3" id="KW-1185">Reference proteome</keyword>
<feature type="transmembrane region" description="Helical" evidence="1">
    <location>
        <begin position="99"/>
        <end position="125"/>
    </location>
</feature>
<feature type="transmembrane region" description="Helical" evidence="1">
    <location>
        <begin position="55"/>
        <end position="78"/>
    </location>
</feature>
<accession>A0A7Y9ETL5</accession>
<feature type="transmembrane region" description="Helical" evidence="1">
    <location>
        <begin position="21"/>
        <end position="43"/>
    </location>
</feature>
<comment type="caution">
    <text evidence="2">The sequence shown here is derived from an EMBL/GenBank/DDBJ whole genome shotgun (WGS) entry which is preliminary data.</text>
</comment>
<feature type="transmembrane region" description="Helical" evidence="1">
    <location>
        <begin position="416"/>
        <end position="436"/>
    </location>
</feature>
<feature type="transmembrane region" description="Helical" evidence="1">
    <location>
        <begin position="238"/>
        <end position="261"/>
    </location>
</feature>
<dbReference type="RefSeq" id="WP_179431191.1">
    <property type="nucleotide sequence ID" value="NZ_BAABLC010000005.1"/>
</dbReference>
<feature type="transmembrane region" description="Helical" evidence="1">
    <location>
        <begin position="457"/>
        <end position="483"/>
    </location>
</feature>
<dbReference type="Proteomes" id="UP000552045">
    <property type="component" value="Unassembled WGS sequence"/>
</dbReference>
<feature type="transmembrane region" description="Helical" evidence="1">
    <location>
        <begin position="305"/>
        <end position="326"/>
    </location>
</feature>
<keyword evidence="1" id="KW-1133">Transmembrane helix</keyword>
<keyword evidence="1" id="KW-0812">Transmembrane</keyword>
<evidence type="ECO:0000313" key="3">
    <source>
        <dbReference type="Proteomes" id="UP000552045"/>
    </source>
</evidence>
<proteinExistence type="predicted"/>
<sequence>MAALLLRLRWRQFGHQLGRSPWMIVSLALGGATALGMLALLAAGLTALRVADPSVAVTALVIVGTLIVTVWWVGSILTSTDDTMSPERFALLPVTARSLLPGLVLAGATTLGGMGTAIAVLLTLIGWSVNALALIAAVVLAPVVLAICVLGARVVGGLLARWLARRRMRDLVIILGVILLSSSGLVLNIAIGALQLSGDLGRDLAGVADVLGWTPMGAAFGVSASLAQGQPLDAVARLLIALVTVAGLWFIARALLAARLVAPVENRGGGRVHSAGVLDRMLPATAVGAVAARTLRYARRDPRQIVNIVMLLVLPGLLIGLTVMNGTRGGEALAPAVILIPAIDALLIGTILQMSTAYDNNALALHIHTGVSGRADRTGRLLGFALIAVPIVVILCVAVCLLVGRPDLLPASLGAAIGMGAVAAGAGSWVGAFLPGRAPAPEASPFGRGSSGGVQSMIAMAIMMPITLVVGGASFGFAIGALWAPWAGWVSLACGVILGTAAVWAGVVLGGRILDQRWPELLVEVSSES</sequence>
<evidence type="ECO:0000313" key="2">
    <source>
        <dbReference type="EMBL" id="NYD53551.1"/>
    </source>
</evidence>
<keyword evidence="1" id="KW-0472">Membrane</keyword>
<name>A0A7Y9ETL5_9MICO</name>
<protein>
    <submittedName>
        <fullName evidence="2">ABC-2 type transport system permease protein</fullName>
    </submittedName>
</protein>
<feature type="transmembrane region" description="Helical" evidence="1">
    <location>
        <begin position="489"/>
        <end position="509"/>
    </location>
</feature>
<feature type="transmembrane region" description="Helical" evidence="1">
    <location>
        <begin position="381"/>
        <end position="404"/>
    </location>
</feature>
<feature type="transmembrane region" description="Helical" evidence="1">
    <location>
        <begin position="332"/>
        <end position="352"/>
    </location>
</feature>
<feature type="transmembrane region" description="Helical" evidence="1">
    <location>
        <begin position="171"/>
        <end position="194"/>
    </location>
</feature>
<reference evidence="2 3" key="1">
    <citation type="submission" date="2020-07" db="EMBL/GenBank/DDBJ databases">
        <title>Sequencing the genomes of 1000 actinobacteria strains.</title>
        <authorList>
            <person name="Klenk H.-P."/>
        </authorList>
    </citation>
    <scope>NUCLEOTIDE SEQUENCE [LARGE SCALE GENOMIC DNA]</scope>
    <source>
        <strain evidence="2 3">DSM 22185</strain>
    </source>
</reference>
<dbReference type="AlphaFoldDB" id="A0A7Y9ETL5"/>
<dbReference type="EMBL" id="JACCBH010000001">
    <property type="protein sequence ID" value="NYD53551.1"/>
    <property type="molecule type" value="Genomic_DNA"/>
</dbReference>
<gene>
    <name evidence="2" type="ORF">BKA02_000606</name>
</gene>
<evidence type="ECO:0000256" key="1">
    <source>
        <dbReference type="SAM" id="Phobius"/>
    </source>
</evidence>